<evidence type="ECO:0000256" key="1">
    <source>
        <dbReference type="ARBA" id="ARBA00006479"/>
    </source>
</evidence>
<proteinExistence type="inferred from homology"/>
<protein>
    <recommendedName>
        <fullName evidence="4">ROK family protein</fullName>
    </recommendedName>
</protein>
<organism evidence="2 3">
    <name type="scientific">Schleiferilactobacillus perolens DSM 12744</name>
    <dbReference type="NCBI Taxonomy" id="1423792"/>
    <lineage>
        <taxon>Bacteria</taxon>
        <taxon>Bacillati</taxon>
        <taxon>Bacillota</taxon>
        <taxon>Bacilli</taxon>
        <taxon>Lactobacillales</taxon>
        <taxon>Lactobacillaceae</taxon>
        <taxon>Schleiferilactobacillus</taxon>
    </lineage>
</organism>
<comment type="caution">
    <text evidence="2">The sequence shown here is derived from an EMBL/GenBank/DDBJ whole genome shotgun (WGS) entry which is preliminary data.</text>
</comment>
<name>A0A0R1N361_9LACO</name>
<dbReference type="Pfam" id="PF00480">
    <property type="entry name" value="ROK"/>
    <property type="match status" value="1"/>
</dbReference>
<dbReference type="Proteomes" id="UP000051330">
    <property type="component" value="Unassembled WGS sequence"/>
</dbReference>
<dbReference type="PANTHER" id="PTHR18964">
    <property type="entry name" value="ROK (REPRESSOR, ORF, KINASE) FAMILY"/>
    <property type="match status" value="1"/>
</dbReference>
<evidence type="ECO:0000313" key="2">
    <source>
        <dbReference type="EMBL" id="KRL14637.1"/>
    </source>
</evidence>
<evidence type="ECO:0008006" key="4">
    <source>
        <dbReference type="Google" id="ProtNLM"/>
    </source>
</evidence>
<accession>A0A0R1N361</accession>
<gene>
    <name evidence="2" type="ORF">FD09_GL000290</name>
</gene>
<dbReference type="RefSeq" id="WP_083487415.1">
    <property type="nucleotide sequence ID" value="NZ_AZEC01000001.1"/>
</dbReference>
<dbReference type="InterPro" id="IPR000600">
    <property type="entry name" value="ROK"/>
</dbReference>
<dbReference type="Gene3D" id="3.30.420.40">
    <property type="match status" value="2"/>
</dbReference>
<keyword evidence="3" id="KW-1185">Reference proteome</keyword>
<dbReference type="SUPFAM" id="SSF53067">
    <property type="entry name" value="Actin-like ATPase domain"/>
    <property type="match status" value="1"/>
</dbReference>
<dbReference type="AlphaFoldDB" id="A0A0R1N361"/>
<dbReference type="PATRIC" id="fig|1423792.3.peg.295"/>
<evidence type="ECO:0000313" key="3">
    <source>
        <dbReference type="Proteomes" id="UP000051330"/>
    </source>
</evidence>
<comment type="similarity">
    <text evidence="1">Belongs to the ROK (NagC/XylR) family.</text>
</comment>
<reference evidence="2 3" key="1">
    <citation type="journal article" date="2015" name="Genome Announc.">
        <title>Expanding the biotechnology potential of lactobacilli through comparative genomics of 213 strains and associated genera.</title>
        <authorList>
            <person name="Sun Z."/>
            <person name="Harris H.M."/>
            <person name="McCann A."/>
            <person name="Guo C."/>
            <person name="Argimon S."/>
            <person name="Zhang W."/>
            <person name="Yang X."/>
            <person name="Jeffery I.B."/>
            <person name="Cooney J.C."/>
            <person name="Kagawa T.F."/>
            <person name="Liu W."/>
            <person name="Song Y."/>
            <person name="Salvetti E."/>
            <person name="Wrobel A."/>
            <person name="Rasinkangas P."/>
            <person name="Parkhill J."/>
            <person name="Rea M.C."/>
            <person name="O'Sullivan O."/>
            <person name="Ritari J."/>
            <person name="Douillard F.P."/>
            <person name="Paul Ross R."/>
            <person name="Yang R."/>
            <person name="Briner A.E."/>
            <person name="Felis G.E."/>
            <person name="de Vos W.M."/>
            <person name="Barrangou R."/>
            <person name="Klaenhammer T.R."/>
            <person name="Caufield P.W."/>
            <person name="Cui Y."/>
            <person name="Zhang H."/>
            <person name="O'Toole P.W."/>
        </authorList>
    </citation>
    <scope>NUCLEOTIDE SEQUENCE [LARGE SCALE GENOMIC DNA]</scope>
    <source>
        <strain evidence="2 3">DSM 12744</strain>
    </source>
</reference>
<dbReference type="PANTHER" id="PTHR18964:SF149">
    <property type="entry name" value="BIFUNCTIONAL UDP-N-ACETYLGLUCOSAMINE 2-EPIMERASE_N-ACETYLMANNOSAMINE KINASE"/>
    <property type="match status" value="1"/>
</dbReference>
<sequence length="313" mass="33753">MTRAILAIDVGETRTMACAFSATDEVLFQKLVASDLTSRANAFQAMTDLIDEAQQVKELDITAIAVDAVGQVNPASGTWFGMSSLIKDNIPLAAMLQERYQLPCFALNKVYAAAFAELTHGIGQESQNFVYLDVATHIAGRVVNHGRIINGTHQYAGEFGHTVVDFNSPIQCTCGRYGCVETFASATGMSNVAKRLIDQGERTVLQVDDTGCVTMKQIMSALSDGDAVAEMVVEQASRGIATLIANLIRAINPAAVVVGGYVVENSTFALRVTDHLDPEAMRLVDDGVTRTKLDWRLMAALGAVTYAQQQLRQ</sequence>
<dbReference type="STRING" id="1423792.FD09_GL000290"/>
<dbReference type="InterPro" id="IPR043129">
    <property type="entry name" value="ATPase_NBD"/>
</dbReference>
<dbReference type="OrthoDB" id="9796533at2"/>
<dbReference type="EMBL" id="AZEC01000001">
    <property type="protein sequence ID" value="KRL14637.1"/>
    <property type="molecule type" value="Genomic_DNA"/>
</dbReference>